<dbReference type="PANTHER" id="PTHR43149:SF1">
    <property type="entry name" value="DELTA(3,5)-DELTA(2,4)-DIENOYL-COA ISOMERASE, MITOCHONDRIAL"/>
    <property type="match status" value="1"/>
</dbReference>
<evidence type="ECO:0000256" key="9">
    <source>
        <dbReference type="ARBA" id="ARBA00051408"/>
    </source>
</evidence>
<dbReference type="InterPro" id="IPR014748">
    <property type="entry name" value="Enoyl-CoA_hydra_C"/>
</dbReference>
<dbReference type="GO" id="GO:0005777">
    <property type="term" value="C:peroxisome"/>
    <property type="evidence" value="ECO:0007669"/>
    <property type="project" value="UniProtKB-SubCell"/>
</dbReference>
<dbReference type="FunFam" id="1.10.12.10:FF:000004">
    <property type="entry name" value="Delta3,5-delta2,4-dienoyl-CoA isomerase"/>
    <property type="match status" value="1"/>
</dbReference>
<dbReference type="Proteomes" id="UP001208570">
    <property type="component" value="Unassembled WGS sequence"/>
</dbReference>
<sequence length="321" mass="35335">MSMYINSVIGKALRVVSRQNCDILQRIATNSTRSMSLVSGYSFETLKVESPKDYIFHVEMNRPDKLNAMNQIFWKEMVECFQKMNSDPDCRCVVISGAGRAFTAVEIHFLCSGLDLSDAITVLSGDKSNDIGRAAFKIHETIRQYQESFTAIEKCTKPVIAAVHNACIGGGIDLITACDIRYCTSDAWFSIKEVDIGLAADVGTLQRLPKIVGNDSLVRELAYTGRKMFSDEAKQLGIVSRVFPDKETLLSGAVELAELIASKSPIAVQGTKVNLIFSRDNSVPVSLQYAATWNQAMIQSEDVMKSAMAGINKEKATFSKL</sequence>
<evidence type="ECO:0000256" key="3">
    <source>
        <dbReference type="ARBA" id="ARBA00005254"/>
    </source>
</evidence>
<comment type="subcellular location">
    <subcellularLocation>
        <location evidence="1">Peroxisome</location>
    </subcellularLocation>
</comment>
<evidence type="ECO:0000256" key="11">
    <source>
        <dbReference type="ARBA" id="ARBA00055786"/>
    </source>
</evidence>
<keyword evidence="14" id="KW-1185">Reference proteome</keyword>
<dbReference type="GO" id="GO:0006631">
    <property type="term" value="P:fatty acid metabolic process"/>
    <property type="evidence" value="ECO:0007669"/>
    <property type="project" value="UniProtKB-KW"/>
</dbReference>
<dbReference type="InterPro" id="IPR001753">
    <property type="entry name" value="Enoyl-CoA_hydra/iso"/>
</dbReference>
<dbReference type="InterPro" id="IPR045002">
    <property type="entry name" value="Ech1-like"/>
</dbReference>
<keyword evidence="5" id="KW-0007">Acetylation</keyword>
<evidence type="ECO:0000256" key="6">
    <source>
        <dbReference type="ARBA" id="ARBA00023098"/>
    </source>
</evidence>
<name>A0AAD9MV14_9ANNE</name>
<evidence type="ECO:0000256" key="1">
    <source>
        <dbReference type="ARBA" id="ARBA00004275"/>
    </source>
</evidence>
<gene>
    <name evidence="13" type="ORF">LSH36_605g02072</name>
</gene>
<dbReference type="Pfam" id="PF00378">
    <property type="entry name" value="ECH_1"/>
    <property type="match status" value="1"/>
</dbReference>
<comment type="catalytic activity">
    <reaction evidence="10">
        <text>(3E,5Z,8Z,11Z,14Z)-eicosapentaenoyl-CoA = (2E,4E,8Z,11Z,14Z)-eicosapentaenoyl-CoA</text>
        <dbReference type="Rhea" id="RHEA:45224"/>
        <dbReference type="ChEBI" id="CHEBI:85090"/>
        <dbReference type="ChEBI" id="CHEBI:85091"/>
    </reaction>
</comment>
<dbReference type="Gene3D" id="1.10.12.10">
    <property type="entry name" value="Lyase 2-enoyl-coa Hydratase, Chain A, domain 2"/>
    <property type="match status" value="1"/>
</dbReference>
<dbReference type="FunFam" id="3.90.226.10:FF:000024">
    <property type="entry name" value="Delta3,5-delta2,4-dienoyl-CoA isomerase"/>
    <property type="match status" value="1"/>
</dbReference>
<keyword evidence="6" id="KW-0443">Lipid metabolism</keyword>
<evidence type="ECO:0000256" key="10">
    <source>
        <dbReference type="ARBA" id="ARBA00052809"/>
    </source>
</evidence>
<dbReference type="InterPro" id="IPR029045">
    <property type="entry name" value="ClpP/crotonase-like_dom_sf"/>
</dbReference>
<dbReference type="Gene3D" id="3.90.226.10">
    <property type="entry name" value="2-enoyl-CoA Hydratase, Chain A, domain 1"/>
    <property type="match status" value="1"/>
</dbReference>
<dbReference type="PANTHER" id="PTHR43149">
    <property type="entry name" value="ENOYL-COA HYDRATASE"/>
    <property type="match status" value="1"/>
</dbReference>
<dbReference type="NCBIfam" id="NF004794">
    <property type="entry name" value="PRK06142.1"/>
    <property type="match status" value="1"/>
</dbReference>
<comment type="pathway">
    <text evidence="2">Lipid metabolism; fatty acid beta-oxidation.</text>
</comment>
<protein>
    <recommendedName>
        <fullName evidence="12">Delta(3,5)-Delta(2,4)-dienoyl-CoA isomerase, mitochondrial</fullName>
    </recommendedName>
</protein>
<dbReference type="GO" id="GO:0005739">
    <property type="term" value="C:mitochondrion"/>
    <property type="evidence" value="ECO:0007669"/>
    <property type="project" value="TreeGrafter"/>
</dbReference>
<dbReference type="CDD" id="cd06558">
    <property type="entry name" value="crotonase-like"/>
    <property type="match status" value="1"/>
</dbReference>
<accession>A0AAD9MV14</accession>
<dbReference type="SUPFAM" id="SSF52096">
    <property type="entry name" value="ClpP/crotonase"/>
    <property type="match status" value="1"/>
</dbReference>
<proteinExistence type="inferred from homology"/>
<keyword evidence="7" id="KW-0576">Peroxisome</keyword>
<comment type="function">
    <text evidence="11">Isomerization of 3-trans,5-cis-dienoyl-CoA to 2-trans,4-trans-dienoyl-CoA.</text>
</comment>
<organism evidence="13 14">
    <name type="scientific">Paralvinella palmiformis</name>
    <dbReference type="NCBI Taxonomy" id="53620"/>
    <lineage>
        <taxon>Eukaryota</taxon>
        <taxon>Metazoa</taxon>
        <taxon>Spiralia</taxon>
        <taxon>Lophotrochozoa</taxon>
        <taxon>Annelida</taxon>
        <taxon>Polychaeta</taxon>
        <taxon>Sedentaria</taxon>
        <taxon>Canalipalpata</taxon>
        <taxon>Terebellida</taxon>
        <taxon>Terebelliformia</taxon>
        <taxon>Alvinellidae</taxon>
        <taxon>Paralvinella</taxon>
    </lineage>
</organism>
<dbReference type="AlphaFoldDB" id="A0AAD9MV14"/>
<evidence type="ECO:0000256" key="8">
    <source>
        <dbReference type="ARBA" id="ARBA00023235"/>
    </source>
</evidence>
<evidence type="ECO:0000256" key="7">
    <source>
        <dbReference type="ARBA" id="ARBA00023140"/>
    </source>
</evidence>
<keyword evidence="8" id="KW-0413">Isomerase</keyword>
<evidence type="ECO:0000313" key="13">
    <source>
        <dbReference type="EMBL" id="KAK2146485.1"/>
    </source>
</evidence>
<comment type="caution">
    <text evidence="13">The sequence shown here is derived from an EMBL/GenBank/DDBJ whole genome shotgun (WGS) entry which is preliminary data.</text>
</comment>
<evidence type="ECO:0000256" key="4">
    <source>
        <dbReference type="ARBA" id="ARBA00022832"/>
    </source>
</evidence>
<evidence type="ECO:0000256" key="2">
    <source>
        <dbReference type="ARBA" id="ARBA00005005"/>
    </source>
</evidence>
<comment type="catalytic activity">
    <reaction evidence="9">
        <text>(3E,5Z)-octadienoyl-CoA = (2E,4E)-octadienoyl-CoA</text>
        <dbReference type="Rhea" id="RHEA:45244"/>
        <dbReference type="ChEBI" id="CHEBI:62243"/>
        <dbReference type="ChEBI" id="CHEBI:85108"/>
    </reaction>
</comment>
<dbReference type="EMBL" id="JAODUP010000605">
    <property type="protein sequence ID" value="KAK2146485.1"/>
    <property type="molecule type" value="Genomic_DNA"/>
</dbReference>
<reference evidence="13" key="1">
    <citation type="journal article" date="2023" name="Mol. Biol. Evol.">
        <title>Third-Generation Sequencing Reveals the Adaptive Role of the Epigenome in Three Deep-Sea Polychaetes.</title>
        <authorList>
            <person name="Perez M."/>
            <person name="Aroh O."/>
            <person name="Sun Y."/>
            <person name="Lan Y."/>
            <person name="Juniper S.K."/>
            <person name="Young C.R."/>
            <person name="Angers B."/>
            <person name="Qian P.Y."/>
        </authorList>
    </citation>
    <scope>NUCLEOTIDE SEQUENCE</scope>
    <source>
        <strain evidence="13">P08H-3</strain>
    </source>
</reference>
<evidence type="ECO:0000313" key="14">
    <source>
        <dbReference type="Proteomes" id="UP001208570"/>
    </source>
</evidence>
<evidence type="ECO:0000256" key="12">
    <source>
        <dbReference type="ARBA" id="ARBA00071021"/>
    </source>
</evidence>
<dbReference type="GO" id="GO:0051750">
    <property type="term" value="F:delta(3,5)-delta(2,4)-dienoyl-CoA isomerase activity"/>
    <property type="evidence" value="ECO:0007669"/>
    <property type="project" value="TreeGrafter"/>
</dbReference>
<keyword evidence="4" id="KW-0276">Fatty acid metabolism</keyword>
<evidence type="ECO:0000256" key="5">
    <source>
        <dbReference type="ARBA" id="ARBA00022990"/>
    </source>
</evidence>
<comment type="similarity">
    <text evidence="3">Belongs to the enoyl-CoA hydratase/isomerase family.</text>
</comment>